<dbReference type="AlphaFoldDB" id="A0A316UJ43"/>
<organism evidence="1 2">
    <name type="scientific">Jaminaea rosea</name>
    <dbReference type="NCBI Taxonomy" id="1569628"/>
    <lineage>
        <taxon>Eukaryota</taxon>
        <taxon>Fungi</taxon>
        <taxon>Dikarya</taxon>
        <taxon>Basidiomycota</taxon>
        <taxon>Ustilaginomycotina</taxon>
        <taxon>Exobasidiomycetes</taxon>
        <taxon>Microstromatales</taxon>
        <taxon>Microstromatales incertae sedis</taxon>
        <taxon>Jaminaea</taxon>
    </lineage>
</organism>
<sequence length="267" mass="28546">MQSEWTDVLASLRHIHSRATLGKDCGIVITNRSWRVLEQEMGEGGVRVVVKLPQPPVTEQPDSRRVMLYSTHTLRHSREMWTKDAAGFSREFGSANKATSTVIVGGNFNFLASRRLPVRSALVRAPSAATTAAAIAATASLIPTAASTAANAQPDRITLGPDGGLIFVPQFVLDQCAAADADGQSSRRLNLVGGYRVLTPTRPEHPRLNGKTGGLIVGANSSLSSLPQTTRIHVSADCCSGESAHRLRGCLVLHKRAPQSKVRSGPR</sequence>
<evidence type="ECO:0000313" key="2">
    <source>
        <dbReference type="Proteomes" id="UP000245884"/>
    </source>
</evidence>
<keyword evidence="2" id="KW-1185">Reference proteome</keyword>
<name>A0A316UJ43_9BASI</name>
<reference evidence="1 2" key="1">
    <citation type="journal article" date="2018" name="Mol. Biol. Evol.">
        <title>Broad Genomic Sampling Reveals a Smut Pathogenic Ancestry of the Fungal Clade Ustilaginomycotina.</title>
        <authorList>
            <person name="Kijpornyongpan T."/>
            <person name="Mondo S.J."/>
            <person name="Barry K."/>
            <person name="Sandor L."/>
            <person name="Lee J."/>
            <person name="Lipzen A."/>
            <person name="Pangilinan J."/>
            <person name="LaButti K."/>
            <person name="Hainaut M."/>
            <person name="Henrissat B."/>
            <person name="Grigoriev I.V."/>
            <person name="Spatafora J.W."/>
            <person name="Aime M.C."/>
        </authorList>
    </citation>
    <scope>NUCLEOTIDE SEQUENCE [LARGE SCALE GENOMIC DNA]</scope>
    <source>
        <strain evidence="1 2">MCA 5214</strain>
    </source>
</reference>
<dbReference type="RefSeq" id="XP_025359500.1">
    <property type="nucleotide sequence ID" value="XM_025509917.1"/>
</dbReference>
<dbReference type="EMBL" id="KZ819678">
    <property type="protein sequence ID" value="PWN24888.1"/>
    <property type="molecule type" value="Genomic_DNA"/>
</dbReference>
<proteinExistence type="predicted"/>
<dbReference type="Proteomes" id="UP000245884">
    <property type="component" value="Unassembled WGS sequence"/>
</dbReference>
<dbReference type="GeneID" id="37031740"/>
<evidence type="ECO:0000313" key="1">
    <source>
        <dbReference type="EMBL" id="PWN24888.1"/>
    </source>
</evidence>
<gene>
    <name evidence="1" type="ORF">BDZ90DRAFT_88094</name>
</gene>
<accession>A0A316UJ43</accession>
<protein>
    <submittedName>
        <fullName evidence="1">Uncharacterized protein</fullName>
    </submittedName>
</protein>